<proteinExistence type="predicted"/>
<evidence type="ECO:0008006" key="3">
    <source>
        <dbReference type="Google" id="ProtNLM"/>
    </source>
</evidence>
<evidence type="ECO:0000313" key="1">
    <source>
        <dbReference type="EMBL" id="TPV29359.1"/>
    </source>
</evidence>
<name>A0ABY2Z9V8_9GAMM</name>
<gene>
    <name evidence="1" type="ORF">FJW02_22525</name>
</gene>
<protein>
    <recommendedName>
        <fullName evidence="3">Transposase</fullName>
    </recommendedName>
</protein>
<organism evidence="1 2">
    <name type="scientific">Pantoea eucalypti</name>
    <dbReference type="NCBI Taxonomy" id="470933"/>
    <lineage>
        <taxon>Bacteria</taxon>
        <taxon>Pseudomonadati</taxon>
        <taxon>Pseudomonadota</taxon>
        <taxon>Gammaproteobacteria</taxon>
        <taxon>Enterobacterales</taxon>
        <taxon>Erwiniaceae</taxon>
        <taxon>Pantoea</taxon>
    </lineage>
</organism>
<sequence length="91" mass="10431">MISWILKRIWRAGKGRKEKGHINVAKLTSLLSGMMMITNARLSYIQTLGEQKSFIVLKKILRTGGDVCHYWTVLPLITPSWAHRQSALRKP</sequence>
<accession>A0ABY2Z9V8</accession>
<dbReference type="EMBL" id="VHJB01000103">
    <property type="protein sequence ID" value="TPV29359.1"/>
    <property type="molecule type" value="Genomic_DNA"/>
</dbReference>
<keyword evidence="2" id="KW-1185">Reference proteome</keyword>
<dbReference type="Proteomes" id="UP000315469">
    <property type="component" value="Unassembled WGS sequence"/>
</dbReference>
<comment type="caution">
    <text evidence="1">The sequence shown here is derived from an EMBL/GenBank/DDBJ whole genome shotgun (WGS) entry which is preliminary data.</text>
</comment>
<evidence type="ECO:0000313" key="2">
    <source>
        <dbReference type="Proteomes" id="UP000315469"/>
    </source>
</evidence>
<reference evidence="1 2" key="1">
    <citation type="submission" date="2019-06" db="EMBL/GenBank/DDBJ databases">
        <title>Taxogenomics and systematics of the genus Pantoea.</title>
        <authorList>
            <person name="Tambong J.T."/>
        </authorList>
    </citation>
    <scope>NUCLEOTIDE SEQUENCE [LARGE SCALE GENOMIC DNA]</scope>
    <source>
        <strain evidence="1 2">LMG 24197</strain>
    </source>
</reference>